<keyword evidence="1" id="KW-0812">Transmembrane</keyword>
<feature type="transmembrane region" description="Helical" evidence="1">
    <location>
        <begin position="34"/>
        <end position="56"/>
    </location>
</feature>
<sequence>MDKRELFGAFLLIIWVPMNAKLLLFCSEKIKSSIIFISFSIFWIVVLTFLAGLFVLKSLKLRYSTYFKTIALSSLIFAGYTARNTILDKDLVKHDLNDTLGAFFEGLLFCGLYLIIFLGSWMFYATKFEERG</sequence>
<accession>W0I839</accession>
<organism evidence="2 3">
    <name type="scientific">Thermococcus paralvinellae</name>
    <dbReference type="NCBI Taxonomy" id="582419"/>
    <lineage>
        <taxon>Archaea</taxon>
        <taxon>Methanobacteriati</taxon>
        <taxon>Methanobacteriota</taxon>
        <taxon>Thermococci</taxon>
        <taxon>Thermococcales</taxon>
        <taxon>Thermococcaceae</taxon>
        <taxon>Thermococcus</taxon>
    </lineage>
</organism>
<dbReference type="EMBL" id="CP006965">
    <property type="protein sequence ID" value="AHF80578.1"/>
    <property type="molecule type" value="Genomic_DNA"/>
</dbReference>
<name>W0I839_9EURY</name>
<dbReference type="Proteomes" id="UP000019027">
    <property type="component" value="Chromosome"/>
</dbReference>
<evidence type="ECO:0000256" key="1">
    <source>
        <dbReference type="SAM" id="Phobius"/>
    </source>
</evidence>
<reference evidence="2 3" key="1">
    <citation type="journal article" date="2014" name="Int. J. Syst. Evol. Microbiol.">
        <title>Thermococcus paralvinellae sp. nov. and Thermococcus cleftensis sp. nov. of hyperthermophilic heterotrophs from deep-sea hydrothermal vents.</title>
        <authorList>
            <person name="Hensley S.A."/>
            <person name="Jung J.H."/>
            <person name="Park C.S."/>
            <person name="Holden J.F."/>
        </authorList>
    </citation>
    <scope>NUCLEOTIDE SEQUENCE [LARGE SCALE GENOMIC DNA]</scope>
    <source>
        <strain evidence="2 3">ES1</strain>
    </source>
</reference>
<keyword evidence="1" id="KW-0472">Membrane</keyword>
<gene>
    <name evidence="2" type="ORF">TES1_1196</name>
</gene>
<dbReference type="HOGENOM" id="CLU_1912442_0_0_2"/>
<feature type="transmembrane region" description="Helical" evidence="1">
    <location>
        <begin position="102"/>
        <end position="124"/>
    </location>
</feature>
<dbReference type="RefSeq" id="WP_042681176.1">
    <property type="nucleotide sequence ID" value="NZ_CP006965.1"/>
</dbReference>
<keyword evidence="3" id="KW-1185">Reference proteome</keyword>
<keyword evidence="1" id="KW-1133">Transmembrane helix</keyword>
<dbReference type="AlphaFoldDB" id="W0I839"/>
<evidence type="ECO:0000313" key="3">
    <source>
        <dbReference type="Proteomes" id="UP000019027"/>
    </source>
</evidence>
<evidence type="ECO:0000313" key="2">
    <source>
        <dbReference type="EMBL" id="AHF80578.1"/>
    </source>
</evidence>
<dbReference type="GeneID" id="24907753"/>
<feature type="transmembrane region" description="Helical" evidence="1">
    <location>
        <begin position="63"/>
        <end position="82"/>
    </location>
</feature>
<protein>
    <submittedName>
        <fullName evidence="2">Uncharacterized protein</fullName>
    </submittedName>
</protein>
<proteinExistence type="predicted"/>
<dbReference type="KEGG" id="ths:TES1_1196"/>